<dbReference type="Pfam" id="PF12494">
    <property type="entry name" value="DUF3695"/>
    <property type="match status" value="1"/>
</dbReference>
<evidence type="ECO:0000313" key="1">
    <source>
        <dbReference type="EMBL" id="KAG5667431.1"/>
    </source>
</evidence>
<dbReference type="Proteomes" id="UP001107558">
    <property type="component" value="Chromosome 4"/>
</dbReference>
<accession>A0A9J6BCR4</accession>
<name>A0A9J6BCR4_POLVA</name>
<evidence type="ECO:0000313" key="2">
    <source>
        <dbReference type="Proteomes" id="UP001107558"/>
    </source>
</evidence>
<dbReference type="AlphaFoldDB" id="A0A9J6BCR4"/>
<reference evidence="1" key="1">
    <citation type="submission" date="2021-03" db="EMBL/GenBank/DDBJ databases">
        <title>Chromosome level genome of the anhydrobiotic midge Polypedilum vanderplanki.</title>
        <authorList>
            <person name="Yoshida Y."/>
            <person name="Kikawada T."/>
            <person name="Gusev O."/>
        </authorList>
    </citation>
    <scope>NUCLEOTIDE SEQUENCE</scope>
    <source>
        <strain evidence="1">NIAS01</strain>
        <tissue evidence="1">Whole body or cell culture</tissue>
    </source>
</reference>
<gene>
    <name evidence="1" type="ORF">PVAND_015411</name>
</gene>
<comment type="caution">
    <text evidence="1">The sequence shown here is derived from an EMBL/GenBank/DDBJ whole genome shotgun (WGS) entry which is preliminary data.</text>
</comment>
<sequence length="151" mass="17599">MSIKKVRNEKFQPFIEDEGFFMDSEPHLRLYHHNTLSSARRHANFVNVKSPADSLDVILASEYDHSNDLFLDKEEVFKQPETKDKPTFRRLRNTRDVYIKPPVYLSHPLVKGGITERLSIHSVKLINSGPHSQITNHGFSRQNVDGNFYNY</sequence>
<keyword evidence="2" id="KW-1185">Reference proteome</keyword>
<proteinExistence type="predicted"/>
<dbReference type="InterPro" id="IPR022179">
    <property type="entry name" value="CFAP276"/>
</dbReference>
<protein>
    <submittedName>
        <fullName evidence="1">Uncharacterized protein</fullName>
    </submittedName>
</protein>
<dbReference type="EMBL" id="JADBJN010000004">
    <property type="protein sequence ID" value="KAG5667431.1"/>
    <property type="molecule type" value="Genomic_DNA"/>
</dbReference>
<organism evidence="1 2">
    <name type="scientific">Polypedilum vanderplanki</name>
    <name type="common">Sleeping chironomid midge</name>
    <dbReference type="NCBI Taxonomy" id="319348"/>
    <lineage>
        <taxon>Eukaryota</taxon>
        <taxon>Metazoa</taxon>
        <taxon>Ecdysozoa</taxon>
        <taxon>Arthropoda</taxon>
        <taxon>Hexapoda</taxon>
        <taxon>Insecta</taxon>
        <taxon>Pterygota</taxon>
        <taxon>Neoptera</taxon>
        <taxon>Endopterygota</taxon>
        <taxon>Diptera</taxon>
        <taxon>Nematocera</taxon>
        <taxon>Chironomoidea</taxon>
        <taxon>Chironomidae</taxon>
        <taxon>Chironominae</taxon>
        <taxon>Polypedilum</taxon>
        <taxon>Polypedilum</taxon>
    </lineage>
</organism>
<dbReference type="OrthoDB" id="10013535at2759"/>